<protein>
    <submittedName>
        <fullName evidence="2">DUF305 domain-containing protein</fullName>
    </submittedName>
</protein>
<sequence length="209" mass="24444">MKKLIKNIFIVLLSFITFVSFISIHTLAETNELSYFKSYEKIIEIMKEDTNNLSKSNDLNSDFLYTMIINNKVSVSMLENIIKFGENSNIKSFAKSSLKEELLSNERIEYIIANLGEDSIFDLDKQQNYNKLNNEIYIKAENEMEKYKDRKNINKSFLKSFIAHNEGVIKMCDNILKYTNNNEVEEVATNIKNIKSKQIEKMKKIFKSV</sequence>
<dbReference type="RefSeq" id="WP_219778642.1">
    <property type="nucleotide sequence ID" value="NZ_JAHXPT010000003.1"/>
</dbReference>
<dbReference type="Gene3D" id="1.20.1260.10">
    <property type="match status" value="1"/>
</dbReference>
<evidence type="ECO:0000313" key="3">
    <source>
        <dbReference type="Proteomes" id="UP001519921"/>
    </source>
</evidence>
<feature type="domain" description="DUF305" evidence="1">
    <location>
        <begin position="140"/>
        <end position="205"/>
    </location>
</feature>
<accession>A0ABS7ALQ6</accession>
<keyword evidence="3" id="KW-1185">Reference proteome</keyword>
<name>A0ABS7ALQ6_9CLOT</name>
<reference evidence="2 3" key="1">
    <citation type="submission" date="2021-07" db="EMBL/GenBank/DDBJ databases">
        <title>Clostridium weizhouense sp. nov., an anaerobic bacterium isolated from activated sludge of Petroleum wastewater.</title>
        <authorList>
            <person name="Li Q."/>
        </authorList>
    </citation>
    <scope>NUCLEOTIDE SEQUENCE [LARGE SCALE GENOMIC DNA]</scope>
    <source>
        <strain evidence="2 3">YB-6</strain>
    </source>
</reference>
<dbReference type="Proteomes" id="UP001519921">
    <property type="component" value="Unassembled WGS sequence"/>
</dbReference>
<comment type="caution">
    <text evidence="2">The sequence shown here is derived from an EMBL/GenBank/DDBJ whole genome shotgun (WGS) entry which is preliminary data.</text>
</comment>
<proteinExistence type="predicted"/>
<dbReference type="Pfam" id="PF03713">
    <property type="entry name" value="DUF305"/>
    <property type="match status" value="1"/>
</dbReference>
<dbReference type="EMBL" id="JAHXPT010000003">
    <property type="protein sequence ID" value="MBW6409589.1"/>
    <property type="molecule type" value="Genomic_DNA"/>
</dbReference>
<dbReference type="InterPro" id="IPR012347">
    <property type="entry name" value="Ferritin-like"/>
</dbReference>
<evidence type="ECO:0000313" key="2">
    <source>
        <dbReference type="EMBL" id="MBW6409589.1"/>
    </source>
</evidence>
<dbReference type="InterPro" id="IPR005183">
    <property type="entry name" value="DUF305_CopM-like"/>
</dbReference>
<gene>
    <name evidence="2" type="ORF">KYD98_05750</name>
</gene>
<organism evidence="2 3">
    <name type="scientific">Clostridium weizhouense</name>
    <dbReference type="NCBI Taxonomy" id="2859781"/>
    <lineage>
        <taxon>Bacteria</taxon>
        <taxon>Bacillati</taxon>
        <taxon>Bacillota</taxon>
        <taxon>Clostridia</taxon>
        <taxon>Eubacteriales</taxon>
        <taxon>Clostridiaceae</taxon>
        <taxon>Clostridium</taxon>
    </lineage>
</organism>
<evidence type="ECO:0000259" key="1">
    <source>
        <dbReference type="Pfam" id="PF03713"/>
    </source>
</evidence>